<evidence type="ECO:0000313" key="2">
    <source>
        <dbReference type="EMBL" id="KAF0541348.1"/>
    </source>
</evidence>
<feature type="region of interest" description="Disordered" evidence="1">
    <location>
        <begin position="406"/>
        <end position="426"/>
    </location>
</feature>
<feature type="compositionally biased region" description="Basic residues" evidence="1">
    <location>
        <begin position="98"/>
        <end position="107"/>
    </location>
</feature>
<name>A0A8H4AX95_GIGMA</name>
<keyword evidence="3" id="KW-1185">Reference proteome</keyword>
<proteinExistence type="predicted"/>
<evidence type="ECO:0000256" key="1">
    <source>
        <dbReference type="SAM" id="MobiDB-lite"/>
    </source>
</evidence>
<accession>A0A8H4AX95</accession>
<sequence length="522" mass="62529">MPYHRIKLSPFDRKIKKEVIENSFPLRSHPIQATSFDHKNFYPDEREYSRTNRYTRRDSRSRDRYYSRNDSYDRNGRNNRNVSRDYSYRNRRSPYQSHRSRSRSRGRSFKDYFTRYKDHYSPDYKRSYRSPEYRRSSRSFEYQRDNYLLNHQENRSPHPFIKQEDQIDSNYLKFLTRQICDLTHRLDAVQAERSGSTQAITPISTDGAEIRNTINQQQISIPTPIETSPRLSELYLPLSHNNQLEKMSSRSCTDENLKQMDPIFKQVFRDEIVSILDELPASHQFKITQYFSQQVDFITHFTVPAIKEKISPTLLFTDDELFAVLKQLHKSRRCVWKNEKREQMVKCRRRKHVKSRTARKIRRRVNGLRHMIYVNDPVLRNCQPPKLSWNEYLRDLECAVNDPDLQSAEESDTDEELANDERKNDERPANIYDTNIVLKVLNKPWRSTRTTCLLHRCSEVAQTHLFRKRWHNENYIDYNSRPKDGVPSWWISTKWSSPSTGSSGNDEADRSWVKNVEVVQID</sequence>
<dbReference type="Proteomes" id="UP000439903">
    <property type="component" value="Unassembled WGS sequence"/>
</dbReference>
<gene>
    <name evidence="2" type="ORF">F8M41_005511</name>
</gene>
<dbReference type="EMBL" id="WTPW01000153">
    <property type="protein sequence ID" value="KAF0541348.1"/>
    <property type="molecule type" value="Genomic_DNA"/>
</dbReference>
<dbReference type="OrthoDB" id="2425933at2759"/>
<feature type="compositionally biased region" description="Acidic residues" evidence="1">
    <location>
        <begin position="407"/>
        <end position="418"/>
    </location>
</feature>
<evidence type="ECO:0000313" key="3">
    <source>
        <dbReference type="Proteomes" id="UP000439903"/>
    </source>
</evidence>
<reference evidence="2 3" key="1">
    <citation type="journal article" date="2019" name="Environ. Microbiol.">
        <title>At the nexus of three kingdoms: the genome of the mycorrhizal fungus Gigaspora margarita provides insights into plant, endobacterial and fungal interactions.</title>
        <authorList>
            <person name="Venice F."/>
            <person name="Ghignone S."/>
            <person name="Salvioli di Fossalunga A."/>
            <person name="Amselem J."/>
            <person name="Novero M."/>
            <person name="Xianan X."/>
            <person name="Sedzielewska Toro K."/>
            <person name="Morin E."/>
            <person name="Lipzen A."/>
            <person name="Grigoriev I.V."/>
            <person name="Henrissat B."/>
            <person name="Martin F.M."/>
            <person name="Bonfante P."/>
        </authorList>
    </citation>
    <scope>NUCLEOTIDE SEQUENCE [LARGE SCALE GENOMIC DNA]</scope>
    <source>
        <strain evidence="2 3">BEG34</strain>
    </source>
</reference>
<feature type="compositionally biased region" description="Basic and acidic residues" evidence="1">
    <location>
        <begin position="42"/>
        <end position="88"/>
    </location>
</feature>
<protein>
    <submittedName>
        <fullName evidence="2">Uncharacterized protein</fullName>
    </submittedName>
</protein>
<dbReference type="AlphaFoldDB" id="A0A8H4AX95"/>
<comment type="caution">
    <text evidence="2">The sequence shown here is derived from an EMBL/GenBank/DDBJ whole genome shotgun (WGS) entry which is preliminary data.</text>
</comment>
<feature type="region of interest" description="Disordered" evidence="1">
    <location>
        <begin position="42"/>
        <end position="108"/>
    </location>
</feature>
<organism evidence="2 3">
    <name type="scientific">Gigaspora margarita</name>
    <dbReference type="NCBI Taxonomy" id="4874"/>
    <lineage>
        <taxon>Eukaryota</taxon>
        <taxon>Fungi</taxon>
        <taxon>Fungi incertae sedis</taxon>
        <taxon>Mucoromycota</taxon>
        <taxon>Glomeromycotina</taxon>
        <taxon>Glomeromycetes</taxon>
        <taxon>Diversisporales</taxon>
        <taxon>Gigasporaceae</taxon>
        <taxon>Gigaspora</taxon>
    </lineage>
</organism>